<keyword evidence="1" id="KW-1133">Transmembrane helix</keyword>
<dbReference type="EMBL" id="JBEPLU010000001">
    <property type="protein sequence ID" value="MET3525350.1"/>
    <property type="molecule type" value="Genomic_DNA"/>
</dbReference>
<evidence type="ECO:0000313" key="3">
    <source>
        <dbReference type="Proteomes" id="UP001549110"/>
    </source>
</evidence>
<keyword evidence="1" id="KW-0812">Transmembrane</keyword>
<evidence type="ECO:0000256" key="1">
    <source>
        <dbReference type="SAM" id="Phobius"/>
    </source>
</evidence>
<comment type="caution">
    <text evidence="2">The sequence shown here is derived from an EMBL/GenBank/DDBJ whole genome shotgun (WGS) entry which is preliminary data.</text>
</comment>
<reference evidence="2 3" key="1">
    <citation type="submission" date="2024-06" db="EMBL/GenBank/DDBJ databases">
        <title>Genomic Encyclopedia of Type Strains, Phase IV (KMG-IV): sequencing the most valuable type-strain genomes for metagenomic binning, comparative biology and taxonomic classification.</title>
        <authorList>
            <person name="Goeker M."/>
        </authorList>
    </citation>
    <scope>NUCLEOTIDE SEQUENCE [LARGE SCALE GENOMIC DNA]</scope>
    <source>
        <strain evidence="2 3">DSM 17809</strain>
    </source>
</reference>
<evidence type="ECO:0000313" key="2">
    <source>
        <dbReference type="EMBL" id="MET3525350.1"/>
    </source>
</evidence>
<feature type="transmembrane region" description="Helical" evidence="1">
    <location>
        <begin position="20"/>
        <end position="42"/>
    </location>
</feature>
<feature type="transmembrane region" description="Helical" evidence="1">
    <location>
        <begin position="86"/>
        <end position="109"/>
    </location>
</feature>
<keyword evidence="1" id="KW-0472">Membrane</keyword>
<accession>A0ABV2EEA8</accession>
<keyword evidence="3" id="KW-1185">Reference proteome</keyword>
<proteinExistence type="predicted"/>
<organism evidence="2 3">
    <name type="scientific">Phenylobacterium koreense</name>
    <dbReference type="NCBI Taxonomy" id="266125"/>
    <lineage>
        <taxon>Bacteria</taxon>
        <taxon>Pseudomonadati</taxon>
        <taxon>Pseudomonadota</taxon>
        <taxon>Alphaproteobacteria</taxon>
        <taxon>Caulobacterales</taxon>
        <taxon>Caulobacteraceae</taxon>
        <taxon>Phenylobacterium</taxon>
    </lineage>
</organism>
<dbReference type="Proteomes" id="UP001549110">
    <property type="component" value="Unassembled WGS sequence"/>
</dbReference>
<protein>
    <recommendedName>
        <fullName evidence="4">DUF4131 domain-containing protein</fullName>
    </recommendedName>
</protein>
<evidence type="ECO:0008006" key="4">
    <source>
        <dbReference type="Google" id="ProtNLM"/>
    </source>
</evidence>
<dbReference type="RefSeq" id="WP_331929987.1">
    <property type="nucleotide sequence ID" value="NZ_JBEPLU010000001.1"/>
</dbReference>
<gene>
    <name evidence="2" type="ORF">ABID41_000445</name>
</gene>
<sequence>MSTETQQARAETLKHHFGRLGLSAKPAFLALYAVAALALFGYAQKFVPASLLRYPFGLLFFLPPGAVLAAWIFRTSRGGFRFDWKWAFLSGVVALLLWEGVAKGAAWAVTQATGTPYDQAFPLERNVKPAPGKNFYRNDITGTKCLHRLQGKLLHDTLPQHLCLEGADYSKLADGVQDVRLHGRVGLLGRSIDGYELPARTSPSSGAD</sequence>
<feature type="transmembrane region" description="Helical" evidence="1">
    <location>
        <begin position="54"/>
        <end position="74"/>
    </location>
</feature>
<name>A0ABV2EEA8_9CAUL</name>